<evidence type="ECO:0000256" key="2">
    <source>
        <dbReference type="SAM" id="MobiDB-lite"/>
    </source>
</evidence>
<evidence type="ECO:0000313" key="4">
    <source>
        <dbReference type="EMBL" id="QDV33937.1"/>
    </source>
</evidence>
<feature type="region of interest" description="Disordered" evidence="2">
    <location>
        <begin position="225"/>
        <end position="266"/>
    </location>
</feature>
<keyword evidence="3" id="KW-0732">Signal</keyword>
<dbReference type="Proteomes" id="UP000317835">
    <property type="component" value="Chromosome"/>
</dbReference>
<feature type="coiled-coil region" evidence="1">
    <location>
        <begin position="48"/>
        <end position="75"/>
    </location>
</feature>
<dbReference type="KEGG" id="tpla:ElP_18180"/>
<evidence type="ECO:0008006" key="6">
    <source>
        <dbReference type="Google" id="ProtNLM"/>
    </source>
</evidence>
<gene>
    <name evidence="4" type="ORF">ElP_18180</name>
</gene>
<name>A0A518GZA8_9BACT</name>
<keyword evidence="5" id="KW-1185">Reference proteome</keyword>
<feature type="chain" id="PRO_5021861421" description="Chromosome partition protein Smc" evidence="3">
    <location>
        <begin position="30"/>
        <end position="266"/>
    </location>
</feature>
<proteinExistence type="predicted"/>
<reference evidence="4 5" key="1">
    <citation type="submission" date="2019-02" db="EMBL/GenBank/DDBJ databases">
        <title>Deep-cultivation of Planctomycetes and their phenomic and genomic characterization uncovers novel biology.</title>
        <authorList>
            <person name="Wiegand S."/>
            <person name="Jogler M."/>
            <person name="Boedeker C."/>
            <person name="Pinto D."/>
            <person name="Vollmers J."/>
            <person name="Rivas-Marin E."/>
            <person name="Kohn T."/>
            <person name="Peeters S.H."/>
            <person name="Heuer A."/>
            <person name="Rast P."/>
            <person name="Oberbeckmann S."/>
            <person name="Bunk B."/>
            <person name="Jeske O."/>
            <person name="Meyerdierks A."/>
            <person name="Storesund J.E."/>
            <person name="Kallscheuer N."/>
            <person name="Luecker S."/>
            <person name="Lage O.M."/>
            <person name="Pohl T."/>
            <person name="Merkel B.J."/>
            <person name="Hornburger P."/>
            <person name="Mueller R.-W."/>
            <person name="Bruemmer F."/>
            <person name="Labrenz M."/>
            <person name="Spormann A.M."/>
            <person name="Op den Camp H."/>
            <person name="Overmann J."/>
            <person name="Amann R."/>
            <person name="Jetten M.S.M."/>
            <person name="Mascher T."/>
            <person name="Medema M.H."/>
            <person name="Devos D.P."/>
            <person name="Kaster A.-K."/>
            <person name="Ovreas L."/>
            <person name="Rohde M."/>
            <person name="Galperin M.Y."/>
            <person name="Jogler C."/>
        </authorList>
    </citation>
    <scope>NUCLEOTIDE SEQUENCE [LARGE SCALE GENOMIC DNA]</scope>
    <source>
        <strain evidence="4 5">ElP</strain>
    </source>
</reference>
<dbReference type="RefSeq" id="WP_145268443.1">
    <property type="nucleotide sequence ID" value="NZ_CP036426.1"/>
</dbReference>
<evidence type="ECO:0000256" key="1">
    <source>
        <dbReference type="SAM" id="Coils"/>
    </source>
</evidence>
<dbReference type="EMBL" id="CP036426">
    <property type="protein sequence ID" value="QDV33937.1"/>
    <property type="molecule type" value="Genomic_DNA"/>
</dbReference>
<evidence type="ECO:0000256" key="3">
    <source>
        <dbReference type="SAM" id="SignalP"/>
    </source>
</evidence>
<dbReference type="AlphaFoldDB" id="A0A518GZA8"/>
<organism evidence="4 5">
    <name type="scientific">Tautonia plasticadhaerens</name>
    <dbReference type="NCBI Taxonomy" id="2527974"/>
    <lineage>
        <taxon>Bacteria</taxon>
        <taxon>Pseudomonadati</taxon>
        <taxon>Planctomycetota</taxon>
        <taxon>Planctomycetia</taxon>
        <taxon>Isosphaerales</taxon>
        <taxon>Isosphaeraceae</taxon>
        <taxon>Tautonia</taxon>
    </lineage>
</organism>
<feature type="signal peptide" evidence="3">
    <location>
        <begin position="1"/>
        <end position="29"/>
    </location>
</feature>
<sequence precursor="true">MTTTARTRLALLMALTLTAILRSPPAALADGEPIDVHAELRAFEDTQRREVDEAIANLQEMIDATTREIAASREKLGAAEAGLRRLRALRDALDQPDPTAPEPAAPAPAVIPGTLDAVVPASALGEPAWHGSIRISAADGGPLDLRHDSGDASGQVQAGALQADRIEIRVASPDDARVVARALRGDGKPVVSWPDLHVGPQTPADPARIEAMQQDLDRLAEAVDRIDRRTSGPTPVPAPSRVPAPEPTPVTVEPPAEIPPAPVIPD</sequence>
<feature type="compositionally biased region" description="Pro residues" evidence="2">
    <location>
        <begin position="256"/>
        <end position="266"/>
    </location>
</feature>
<protein>
    <recommendedName>
        <fullName evidence="6">Chromosome partition protein Smc</fullName>
    </recommendedName>
</protein>
<keyword evidence="1" id="KW-0175">Coiled coil</keyword>
<evidence type="ECO:0000313" key="5">
    <source>
        <dbReference type="Proteomes" id="UP000317835"/>
    </source>
</evidence>
<accession>A0A518GZA8</accession>
<feature type="compositionally biased region" description="Pro residues" evidence="2">
    <location>
        <begin position="234"/>
        <end position="248"/>
    </location>
</feature>